<sequence>MVERIITTDQSKEVIRRLTDEFGDLVFYQSGGCCEGSRPICMAKGDFYEKSKDVLFATIEGFPYYMDKDVFEYWRYSQLTLDVVDSAYGGFSLESDYEKSFVIRSRLFSEDELKMLQ</sequence>
<dbReference type="AlphaFoldDB" id="A0A1M4X3H7"/>
<accession>A0A1M4X3H7</accession>
<name>A0A1M4X3H7_9BACT</name>
<dbReference type="InterPro" id="IPR008497">
    <property type="entry name" value="DUF779"/>
</dbReference>
<dbReference type="Pfam" id="PF05610">
    <property type="entry name" value="DUF779"/>
    <property type="match status" value="1"/>
</dbReference>
<dbReference type="PIRSF" id="PIRSF009151">
    <property type="entry name" value="DUF779"/>
    <property type="match status" value="1"/>
</dbReference>
<evidence type="ECO:0000313" key="2">
    <source>
        <dbReference type="Proteomes" id="UP000184480"/>
    </source>
</evidence>
<keyword evidence="2" id="KW-1185">Reference proteome</keyword>
<gene>
    <name evidence="1" type="ORF">SAMN05444362_102391</name>
</gene>
<evidence type="ECO:0008006" key="3">
    <source>
        <dbReference type="Google" id="ProtNLM"/>
    </source>
</evidence>
<dbReference type="OrthoDB" id="3725739at2"/>
<reference evidence="2" key="1">
    <citation type="submission" date="2016-11" db="EMBL/GenBank/DDBJ databases">
        <authorList>
            <person name="Varghese N."/>
            <person name="Submissions S."/>
        </authorList>
    </citation>
    <scope>NUCLEOTIDE SEQUENCE [LARGE SCALE GENOMIC DNA]</scope>
    <source>
        <strain evidence="2">DSM 27370</strain>
    </source>
</reference>
<protein>
    <recommendedName>
        <fullName evidence="3">UDP-glucose 4-epimerase</fullName>
    </recommendedName>
</protein>
<dbReference type="EMBL" id="FQUC01000002">
    <property type="protein sequence ID" value="SHE87997.1"/>
    <property type="molecule type" value="Genomic_DNA"/>
</dbReference>
<proteinExistence type="predicted"/>
<organism evidence="1 2">
    <name type="scientific">Dysgonomonas macrotermitis</name>
    <dbReference type="NCBI Taxonomy" id="1346286"/>
    <lineage>
        <taxon>Bacteria</taxon>
        <taxon>Pseudomonadati</taxon>
        <taxon>Bacteroidota</taxon>
        <taxon>Bacteroidia</taxon>
        <taxon>Bacteroidales</taxon>
        <taxon>Dysgonomonadaceae</taxon>
        <taxon>Dysgonomonas</taxon>
    </lineage>
</organism>
<evidence type="ECO:0000313" key="1">
    <source>
        <dbReference type="EMBL" id="SHE87997.1"/>
    </source>
</evidence>
<dbReference type="RefSeq" id="WP_062175971.1">
    <property type="nucleotide sequence ID" value="NZ_BBXL01000002.1"/>
</dbReference>
<dbReference type="Proteomes" id="UP000184480">
    <property type="component" value="Unassembled WGS sequence"/>
</dbReference>